<dbReference type="EMBL" id="CAMXCT010000001">
    <property type="protein sequence ID" value="CAI3972234.1"/>
    <property type="molecule type" value="Genomic_DNA"/>
</dbReference>
<keyword evidence="3 7" id="KW-0067">ATP-binding</keyword>
<dbReference type="GO" id="GO:0005886">
    <property type="term" value="C:plasma membrane"/>
    <property type="evidence" value="ECO:0007669"/>
    <property type="project" value="TreeGrafter"/>
</dbReference>
<evidence type="ECO:0000256" key="1">
    <source>
        <dbReference type="ARBA" id="ARBA00022448"/>
    </source>
</evidence>
<dbReference type="Proteomes" id="UP001152797">
    <property type="component" value="Unassembled WGS sequence"/>
</dbReference>
<dbReference type="GO" id="GO:0005524">
    <property type="term" value="F:ATP binding"/>
    <property type="evidence" value="ECO:0007669"/>
    <property type="project" value="UniProtKB-KW"/>
</dbReference>
<dbReference type="InterPro" id="IPR003593">
    <property type="entry name" value="AAA+_ATPase"/>
</dbReference>
<dbReference type="Pfam" id="PF00005">
    <property type="entry name" value="ABC_tran"/>
    <property type="match status" value="1"/>
</dbReference>
<dbReference type="CDD" id="cd03255">
    <property type="entry name" value="ABC_MJ0796_LolCDE_FtsE"/>
    <property type="match status" value="1"/>
</dbReference>
<dbReference type="PANTHER" id="PTHR24220:SF86">
    <property type="entry name" value="ABC TRANSPORTER ABCH.1"/>
    <property type="match status" value="1"/>
</dbReference>
<dbReference type="InterPro" id="IPR003439">
    <property type="entry name" value="ABC_transporter-like_ATP-bd"/>
</dbReference>
<evidence type="ECO:0000256" key="2">
    <source>
        <dbReference type="ARBA" id="ARBA00022741"/>
    </source>
</evidence>
<dbReference type="EMBL" id="CAMXCT020000001">
    <property type="protein sequence ID" value="CAL1125609.1"/>
    <property type="molecule type" value="Genomic_DNA"/>
</dbReference>
<dbReference type="PANTHER" id="PTHR24220">
    <property type="entry name" value="IMPORT ATP-BINDING PROTEIN"/>
    <property type="match status" value="1"/>
</dbReference>
<evidence type="ECO:0000313" key="6">
    <source>
        <dbReference type="EMBL" id="CAI3972234.1"/>
    </source>
</evidence>
<organism evidence="6">
    <name type="scientific">Cladocopium goreaui</name>
    <dbReference type="NCBI Taxonomy" id="2562237"/>
    <lineage>
        <taxon>Eukaryota</taxon>
        <taxon>Sar</taxon>
        <taxon>Alveolata</taxon>
        <taxon>Dinophyceae</taxon>
        <taxon>Suessiales</taxon>
        <taxon>Symbiodiniaceae</taxon>
        <taxon>Cladocopium</taxon>
    </lineage>
</organism>
<name>A0A9P1BEX7_9DINO</name>
<evidence type="ECO:0000313" key="7">
    <source>
        <dbReference type="EMBL" id="CAL4759546.1"/>
    </source>
</evidence>
<dbReference type="InterPro" id="IPR027417">
    <property type="entry name" value="P-loop_NTPase"/>
</dbReference>
<dbReference type="GO" id="GO:0022857">
    <property type="term" value="F:transmembrane transporter activity"/>
    <property type="evidence" value="ECO:0007669"/>
    <property type="project" value="TreeGrafter"/>
</dbReference>
<dbReference type="AlphaFoldDB" id="A0A9P1BEX7"/>
<feature type="domain" description="ABC transporter" evidence="5">
    <location>
        <begin position="378"/>
        <end position="595"/>
    </location>
</feature>
<keyword evidence="8" id="KW-1185">Reference proteome</keyword>
<feature type="signal peptide" evidence="4">
    <location>
        <begin position="1"/>
        <end position="16"/>
    </location>
</feature>
<evidence type="ECO:0000259" key="5">
    <source>
        <dbReference type="PROSITE" id="PS50893"/>
    </source>
</evidence>
<keyword evidence="4" id="KW-0732">Signal</keyword>
<accession>A0A9P1BEX7</accession>
<dbReference type="SMART" id="SM00382">
    <property type="entry name" value="AAA"/>
    <property type="match status" value="1"/>
</dbReference>
<evidence type="ECO:0000256" key="4">
    <source>
        <dbReference type="SAM" id="SignalP"/>
    </source>
</evidence>
<keyword evidence="1" id="KW-0813">Transport</keyword>
<dbReference type="InterPro" id="IPR015854">
    <property type="entry name" value="ABC_transpr_LolD-like"/>
</dbReference>
<dbReference type="Gene3D" id="3.40.50.300">
    <property type="entry name" value="P-loop containing nucleotide triphosphate hydrolases"/>
    <property type="match status" value="1"/>
</dbReference>
<dbReference type="GO" id="GO:0016887">
    <property type="term" value="F:ATP hydrolysis activity"/>
    <property type="evidence" value="ECO:0007669"/>
    <property type="project" value="InterPro"/>
</dbReference>
<dbReference type="SUPFAM" id="SSF52540">
    <property type="entry name" value="P-loop containing nucleoside triphosphate hydrolases"/>
    <property type="match status" value="1"/>
</dbReference>
<dbReference type="EMBL" id="CAMXCT030000001">
    <property type="protein sequence ID" value="CAL4759546.1"/>
    <property type="molecule type" value="Genomic_DNA"/>
</dbReference>
<keyword evidence="2" id="KW-0547">Nucleotide-binding</keyword>
<dbReference type="OrthoDB" id="6500128at2759"/>
<reference evidence="6" key="1">
    <citation type="submission" date="2022-10" db="EMBL/GenBank/DDBJ databases">
        <authorList>
            <person name="Chen Y."/>
            <person name="Dougan E. K."/>
            <person name="Chan C."/>
            <person name="Rhodes N."/>
            <person name="Thang M."/>
        </authorList>
    </citation>
    <scope>NUCLEOTIDE SEQUENCE</scope>
</reference>
<dbReference type="PROSITE" id="PS50893">
    <property type="entry name" value="ABC_TRANSPORTER_2"/>
    <property type="match status" value="1"/>
</dbReference>
<sequence>MLVALTAMCLAAVAWACDTPVYRYAMYNWTAESYVVVYAYEGEPDPADQGANDLLINSETADSPANIRFLTIDLTNPDEVQQLPPEMQAGLEGSETEPPYHAVFTPHNQLLQKERLSESTARQLIESPARNELAELLREGSAGVLILLECEDEEANAEAKEAAEAAIARAAAGEIRPFTLAGAGVEEEEVEPFEVGLIVVSRGDPEEQALVNMLLDVEDDLRDFNDPMIFGVYGRARAGWPYLGQGITKENMDDCLAFMSGACSCEVKEQNPGMDLLVAANWNAAAESLAIKFQDDSADEFLNAEAMFPAVINTLETEQETEESPVETASVELTEDDDRLAAADRVDLDAAPASDAAAAEEATIELIEESPSSPPAPLAAPVYHRDGQDVVALDNVSLNIDAGEFVCVRGPSGCGKSTLLTLVGGLGTPSSGRVIVAGNDWGAMSASQRAHQRATTVGFVFQLFHLLPYLTVLDNVLLATSQSSHADTRKRAEQLLERFNLSHRLTHRPAELSIGERQRVAMARALLNEPPLLLADEPTGNLDPENATAIMSHIEEFHRAGGTVVLVTHDAAAANVAQRTVMLRNGAVEEASTTATG</sequence>
<protein>
    <submittedName>
        <fullName evidence="7">Uncharacterized ABC transporter ATP-binding protein MJ1508</fullName>
    </submittedName>
</protein>
<comment type="caution">
    <text evidence="6">The sequence shown here is derived from an EMBL/GenBank/DDBJ whole genome shotgun (WGS) entry which is preliminary data.</text>
</comment>
<evidence type="ECO:0000256" key="3">
    <source>
        <dbReference type="ARBA" id="ARBA00022840"/>
    </source>
</evidence>
<feature type="chain" id="PRO_5043269386" evidence="4">
    <location>
        <begin position="17"/>
        <end position="597"/>
    </location>
</feature>
<evidence type="ECO:0000313" key="8">
    <source>
        <dbReference type="Proteomes" id="UP001152797"/>
    </source>
</evidence>
<proteinExistence type="predicted"/>
<reference evidence="7 8" key="2">
    <citation type="submission" date="2024-05" db="EMBL/GenBank/DDBJ databases">
        <authorList>
            <person name="Chen Y."/>
            <person name="Shah S."/>
            <person name="Dougan E. K."/>
            <person name="Thang M."/>
            <person name="Chan C."/>
        </authorList>
    </citation>
    <scope>NUCLEOTIDE SEQUENCE [LARGE SCALE GENOMIC DNA]</scope>
</reference>
<gene>
    <name evidence="6" type="ORF">C1SCF055_LOCUS824</name>
</gene>
<dbReference type="InterPro" id="IPR017911">
    <property type="entry name" value="MacB-like_ATP-bd"/>
</dbReference>